<evidence type="ECO:0000256" key="13">
    <source>
        <dbReference type="PIRSR" id="PIRSR000495-1"/>
    </source>
</evidence>
<keyword evidence="5 12" id="KW-0028">Amino-acid biosynthesis</keyword>
<comment type="catalytic activity">
    <reaction evidence="11 12">
        <text>L-glutamine + H2O = L-glutamate + NH4(+)</text>
        <dbReference type="Rhea" id="RHEA:15889"/>
        <dbReference type="ChEBI" id="CHEBI:15377"/>
        <dbReference type="ChEBI" id="CHEBI:28938"/>
        <dbReference type="ChEBI" id="CHEBI:29985"/>
        <dbReference type="ChEBI" id="CHEBI:58359"/>
        <dbReference type="EC" id="3.5.1.2"/>
    </reaction>
</comment>
<organism evidence="15 16">
    <name type="scientific">Geoalkalibacter ferrihydriticus DSM 17813</name>
    <dbReference type="NCBI Taxonomy" id="1121915"/>
    <lineage>
        <taxon>Bacteria</taxon>
        <taxon>Pseudomonadati</taxon>
        <taxon>Thermodesulfobacteriota</taxon>
        <taxon>Desulfuromonadia</taxon>
        <taxon>Desulfuromonadales</taxon>
        <taxon>Geoalkalibacteraceae</taxon>
        <taxon>Geoalkalibacter</taxon>
    </lineage>
</organism>
<comment type="subunit">
    <text evidence="3 12">Heterodimer of HisH and HisF.</text>
</comment>
<keyword evidence="6 12" id="KW-0378">Hydrolase</keyword>
<dbReference type="CDD" id="cd01748">
    <property type="entry name" value="GATase1_IGP_Synthase"/>
    <property type="match status" value="1"/>
</dbReference>
<feature type="active site" evidence="12 13">
    <location>
        <position position="190"/>
    </location>
</feature>
<keyword evidence="15" id="KW-0328">Glycosyltransferase</keyword>
<dbReference type="GO" id="GO:0005737">
    <property type="term" value="C:cytoplasm"/>
    <property type="evidence" value="ECO:0007669"/>
    <property type="project" value="UniProtKB-SubCell"/>
</dbReference>
<comment type="subcellular location">
    <subcellularLocation>
        <location evidence="1 12">Cytoplasm</location>
    </subcellularLocation>
</comment>
<evidence type="ECO:0000256" key="5">
    <source>
        <dbReference type="ARBA" id="ARBA00022605"/>
    </source>
</evidence>
<dbReference type="Pfam" id="PF00117">
    <property type="entry name" value="GATase"/>
    <property type="match status" value="1"/>
</dbReference>
<dbReference type="EC" id="4.3.2.10" evidence="12"/>
<dbReference type="InterPro" id="IPR017926">
    <property type="entry name" value="GATASE"/>
</dbReference>
<dbReference type="Gene3D" id="3.40.50.880">
    <property type="match status" value="1"/>
</dbReference>
<dbReference type="HAMAP" id="MF_00278">
    <property type="entry name" value="HisH"/>
    <property type="match status" value="1"/>
</dbReference>
<feature type="active site" evidence="12 13">
    <location>
        <position position="192"/>
    </location>
</feature>
<keyword evidence="8 12" id="KW-0368">Histidine biosynthesis</keyword>
<dbReference type="SUPFAM" id="SSF52317">
    <property type="entry name" value="Class I glutamine amidotransferase-like"/>
    <property type="match status" value="1"/>
</dbReference>
<dbReference type="Proteomes" id="UP000035068">
    <property type="component" value="Unassembled WGS sequence"/>
</dbReference>
<name>A0A0C2EBI0_9BACT</name>
<accession>A0A0C2EBI0</accession>
<evidence type="ECO:0000256" key="12">
    <source>
        <dbReference type="HAMAP-Rule" id="MF_00278"/>
    </source>
</evidence>
<comment type="caution">
    <text evidence="15">The sequence shown here is derived from an EMBL/GenBank/DDBJ whole genome shotgun (WGS) entry which is preliminary data.</text>
</comment>
<dbReference type="UniPathway" id="UPA00031">
    <property type="reaction ID" value="UER00010"/>
</dbReference>
<dbReference type="PROSITE" id="PS51273">
    <property type="entry name" value="GATASE_TYPE_1"/>
    <property type="match status" value="1"/>
</dbReference>
<proteinExistence type="inferred from homology"/>
<evidence type="ECO:0000313" key="16">
    <source>
        <dbReference type="Proteomes" id="UP000035068"/>
    </source>
</evidence>
<feature type="domain" description="Glutamine amidotransferase" evidence="14">
    <location>
        <begin position="6"/>
        <end position="205"/>
    </location>
</feature>
<evidence type="ECO:0000256" key="11">
    <source>
        <dbReference type="ARBA" id="ARBA00049534"/>
    </source>
</evidence>
<evidence type="ECO:0000256" key="2">
    <source>
        <dbReference type="ARBA" id="ARBA00005091"/>
    </source>
</evidence>
<dbReference type="PANTHER" id="PTHR42701:SF1">
    <property type="entry name" value="IMIDAZOLE GLYCEROL PHOSPHATE SYNTHASE SUBUNIT HISH"/>
    <property type="match status" value="1"/>
</dbReference>
<protein>
    <recommendedName>
        <fullName evidence="12">Imidazole glycerol phosphate synthase subunit HisH</fullName>
        <ecNumber evidence="12">4.3.2.10</ecNumber>
    </recommendedName>
    <alternativeName>
        <fullName evidence="12">IGP synthase glutaminase subunit</fullName>
        <ecNumber evidence="12">3.5.1.2</ecNumber>
    </alternativeName>
    <alternativeName>
        <fullName evidence="12">IGP synthase subunit HisH</fullName>
    </alternativeName>
    <alternativeName>
        <fullName evidence="12">ImGP synthase subunit HisH</fullName>
        <shortName evidence="12">IGPS subunit HisH</shortName>
    </alternativeName>
</protein>
<dbReference type="FunFam" id="3.40.50.880:FF:000009">
    <property type="entry name" value="Imidazole glycerol phosphate synthase subunit HisH"/>
    <property type="match status" value="1"/>
</dbReference>
<keyword evidence="4 12" id="KW-0963">Cytoplasm</keyword>
<dbReference type="AlphaFoldDB" id="A0A0C2EBI0"/>
<evidence type="ECO:0000259" key="14">
    <source>
        <dbReference type="Pfam" id="PF00117"/>
    </source>
</evidence>
<reference evidence="15 16" key="1">
    <citation type="submission" date="2014-12" db="EMBL/GenBank/DDBJ databases">
        <title>Genomes of Geoalkalibacter ferrihydriticus and Geoalkalibacter subterraneus, two haloalkaliphilic metal-reducing members of the Geobacteraceae.</title>
        <authorList>
            <person name="Badalamenti J.P."/>
            <person name="Torres C.I."/>
            <person name="Krajmalnik-Brown R."/>
            <person name="Bond D.R."/>
        </authorList>
    </citation>
    <scope>NUCLEOTIDE SEQUENCE [LARGE SCALE GENOMIC DNA]</scope>
    <source>
        <strain evidence="15 16">DSM 17813</strain>
    </source>
</reference>
<dbReference type="PIRSF" id="PIRSF000495">
    <property type="entry name" value="Amidotransf_hisH"/>
    <property type="match status" value="1"/>
</dbReference>
<dbReference type="GO" id="GO:0016829">
    <property type="term" value="F:lyase activity"/>
    <property type="evidence" value="ECO:0007669"/>
    <property type="project" value="UniProtKB-KW"/>
</dbReference>
<evidence type="ECO:0000256" key="4">
    <source>
        <dbReference type="ARBA" id="ARBA00022490"/>
    </source>
</evidence>
<comment type="pathway">
    <text evidence="2 12">Amino-acid biosynthesis; L-histidine biosynthesis; L-histidine from 5-phospho-alpha-D-ribose 1-diphosphate: step 5/9.</text>
</comment>
<dbReference type="InterPro" id="IPR029062">
    <property type="entry name" value="Class_I_gatase-like"/>
</dbReference>
<comment type="catalytic activity">
    <reaction evidence="10 12">
        <text>5-[(5-phospho-1-deoxy-D-ribulos-1-ylimino)methylamino]-1-(5-phospho-beta-D-ribosyl)imidazole-4-carboxamide + L-glutamine = D-erythro-1-(imidazol-4-yl)glycerol 3-phosphate + 5-amino-1-(5-phospho-beta-D-ribosyl)imidazole-4-carboxamide + L-glutamate + H(+)</text>
        <dbReference type="Rhea" id="RHEA:24793"/>
        <dbReference type="ChEBI" id="CHEBI:15378"/>
        <dbReference type="ChEBI" id="CHEBI:29985"/>
        <dbReference type="ChEBI" id="CHEBI:58278"/>
        <dbReference type="ChEBI" id="CHEBI:58359"/>
        <dbReference type="ChEBI" id="CHEBI:58475"/>
        <dbReference type="ChEBI" id="CHEBI:58525"/>
        <dbReference type="EC" id="4.3.2.10"/>
    </reaction>
</comment>
<sequence length="208" mass="23150">MSRITIIDYGMGNLRSVHNAFESLGFSARVTDDPRVAAQADHLVLPGVGAFKDCMEHLREGGFIEPIKAHVEAARPFLGICLGLQVLFSESEEFGRHQGLDIIPGRVVRFPADMQGGGEDLKVPHMGWNRITLARRAPICREVEDGAFVYFVHSYYVVPEDPGVVATTTDYGINFCSSIWRDNVMATQFHPEKSQQVGLRILQNFANM</sequence>
<dbReference type="GO" id="GO:0000107">
    <property type="term" value="F:imidazoleglycerol-phosphate synthase activity"/>
    <property type="evidence" value="ECO:0007669"/>
    <property type="project" value="UniProtKB-UniRule"/>
</dbReference>
<keyword evidence="16" id="KW-1185">Reference proteome</keyword>
<feature type="active site" description="Nucleophile" evidence="12 13">
    <location>
        <position position="81"/>
    </location>
</feature>
<keyword evidence="15" id="KW-0808">Transferase</keyword>
<evidence type="ECO:0000256" key="1">
    <source>
        <dbReference type="ARBA" id="ARBA00004496"/>
    </source>
</evidence>
<dbReference type="GO" id="GO:0000105">
    <property type="term" value="P:L-histidine biosynthetic process"/>
    <property type="evidence" value="ECO:0007669"/>
    <property type="project" value="UniProtKB-UniRule"/>
</dbReference>
<evidence type="ECO:0000256" key="9">
    <source>
        <dbReference type="ARBA" id="ARBA00023239"/>
    </source>
</evidence>
<gene>
    <name evidence="12 15" type="primary">hisH</name>
    <name evidence="15" type="ORF">GFER_13635</name>
</gene>
<dbReference type="NCBIfam" id="TIGR01855">
    <property type="entry name" value="IMP_synth_hisH"/>
    <property type="match status" value="1"/>
</dbReference>
<dbReference type="EC" id="3.5.1.2" evidence="12"/>
<comment type="function">
    <text evidence="12">IGPS catalyzes the conversion of PRFAR and glutamine to IGP, AICAR and glutamate. The HisH subunit catalyzes the hydrolysis of glutamine to glutamate and ammonia as part of the synthesis of IGP and AICAR. The resulting ammonia molecule is channeled to the active site of HisF.</text>
</comment>
<evidence type="ECO:0000256" key="3">
    <source>
        <dbReference type="ARBA" id="ARBA00011152"/>
    </source>
</evidence>
<evidence type="ECO:0000256" key="6">
    <source>
        <dbReference type="ARBA" id="ARBA00022801"/>
    </source>
</evidence>
<dbReference type="GO" id="GO:0004359">
    <property type="term" value="F:glutaminase activity"/>
    <property type="evidence" value="ECO:0007669"/>
    <property type="project" value="UniProtKB-EC"/>
</dbReference>
<evidence type="ECO:0000256" key="7">
    <source>
        <dbReference type="ARBA" id="ARBA00022962"/>
    </source>
</evidence>
<keyword evidence="7 12" id="KW-0315">Glutamine amidotransferase</keyword>
<dbReference type="EMBL" id="JWJD01000006">
    <property type="protein sequence ID" value="KIH75948.1"/>
    <property type="molecule type" value="Genomic_DNA"/>
</dbReference>
<dbReference type="InterPro" id="IPR010139">
    <property type="entry name" value="Imidazole-glycPsynth_HisH"/>
</dbReference>
<dbReference type="RefSeq" id="WP_040100280.1">
    <property type="nucleotide sequence ID" value="NZ_JWJD01000006.1"/>
</dbReference>
<evidence type="ECO:0000256" key="10">
    <source>
        <dbReference type="ARBA" id="ARBA00047838"/>
    </source>
</evidence>
<evidence type="ECO:0000313" key="15">
    <source>
        <dbReference type="EMBL" id="KIH75948.1"/>
    </source>
</evidence>
<evidence type="ECO:0000256" key="8">
    <source>
        <dbReference type="ARBA" id="ARBA00023102"/>
    </source>
</evidence>
<dbReference type="PANTHER" id="PTHR42701">
    <property type="entry name" value="IMIDAZOLE GLYCEROL PHOSPHATE SYNTHASE SUBUNIT HISH"/>
    <property type="match status" value="1"/>
</dbReference>
<keyword evidence="9 12" id="KW-0456">Lyase</keyword>